<evidence type="ECO:0000313" key="15">
    <source>
        <dbReference type="EMBL" id="TID29530.1"/>
    </source>
</evidence>
<dbReference type="Gene3D" id="3.90.550.10">
    <property type="entry name" value="Spore Coat Polysaccharide Biosynthesis Protein SpsA, Chain A"/>
    <property type="match status" value="1"/>
</dbReference>
<reference evidence="15 16" key="1">
    <citation type="journal article" date="2019" name="Front. Genet.">
        <title>Whole-Genome Sequencing of the Opportunistic Yeast Pathogen Candida inconspicua Uncovers Its Hybrid Origin.</title>
        <authorList>
            <person name="Mixao V."/>
            <person name="Hansen A.P."/>
            <person name="Saus E."/>
            <person name="Boekhout T."/>
            <person name="Lass-Florl C."/>
            <person name="Gabaldon T."/>
        </authorList>
    </citation>
    <scope>NUCLEOTIDE SEQUENCE [LARGE SCALE GENOMIC DNA]</scope>
    <source>
        <strain evidence="15 16">CBS 180</strain>
    </source>
</reference>
<feature type="region of interest" description="Disordered" evidence="14">
    <location>
        <begin position="496"/>
        <end position="518"/>
    </location>
</feature>
<dbReference type="CDD" id="cd02537">
    <property type="entry name" value="GT8_Glycogenin"/>
    <property type="match status" value="1"/>
</dbReference>
<keyword evidence="5" id="KW-0479">Metal-binding</keyword>
<dbReference type="AlphaFoldDB" id="A0A4V4NFV2"/>
<evidence type="ECO:0000256" key="11">
    <source>
        <dbReference type="ARBA" id="ARBA00050886"/>
    </source>
</evidence>
<evidence type="ECO:0000256" key="3">
    <source>
        <dbReference type="ARBA" id="ARBA00022490"/>
    </source>
</evidence>
<dbReference type="FunFam" id="3.90.550.10:FF:000092">
    <property type="entry name" value="Glycogenin 2"/>
    <property type="match status" value="1"/>
</dbReference>
<dbReference type="GO" id="GO:0005978">
    <property type="term" value="P:glycogen biosynthetic process"/>
    <property type="evidence" value="ECO:0007669"/>
    <property type="project" value="UniProtKB-KW"/>
</dbReference>
<dbReference type="SUPFAM" id="SSF53448">
    <property type="entry name" value="Nucleotide-diphospho-sugar transferases"/>
    <property type="match status" value="1"/>
</dbReference>
<comment type="function">
    <text evidence="13">Self-glucosylating initiator of glycogen synthesis. It catalyzes the formation of a short alpha (1,4)-glucosyl chain covalently attached via a glucose 1-O-tyrosyl linkage to internal tyrosine residues and these chains act as primers for the elongation reaction catalyzed by glycogen synthase.</text>
</comment>
<dbReference type="STRING" id="52247.A0A4V4NFV2"/>
<name>A0A4V4NFV2_9ASCO</name>
<dbReference type="InterPro" id="IPR029044">
    <property type="entry name" value="Nucleotide-diphossugar_trans"/>
</dbReference>
<keyword evidence="4" id="KW-0808">Transferase</keyword>
<dbReference type="GO" id="GO:0008466">
    <property type="term" value="F:glycogenin glucosyltransferase activity"/>
    <property type="evidence" value="ECO:0007669"/>
    <property type="project" value="UniProtKB-EC"/>
</dbReference>
<feature type="compositionally biased region" description="Low complexity" evidence="14">
    <location>
        <begin position="496"/>
        <end position="510"/>
    </location>
</feature>
<evidence type="ECO:0000256" key="1">
    <source>
        <dbReference type="ARBA" id="ARBA00001936"/>
    </source>
</evidence>
<evidence type="ECO:0000256" key="13">
    <source>
        <dbReference type="ARBA" id="ARBA00057883"/>
    </source>
</evidence>
<evidence type="ECO:0000256" key="4">
    <source>
        <dbReference type="ARBA" id="ARBA00022679"/>
    </source>
</evidence>
<keyword evidence="6" id="KW-0320">Glycogen biosynthesis</keyword>
<evidence type="ECO:0000256" key="9">
    <source>
        <dbReference type="ARBA" id="ARBA00038162"/>
    </source>
</evidence>
<comment type="caution">
    <text evidence="15">The sequence shown here is derived from an EMBL/GenBank/DDBJ whole genome shotgun (WGS) entry which is preliminary data.</text>
</comment>
<evidence type="ECO:0000256" key="2">
    <source>
        <dbReference type="ARBA" id="ARBA00004496"/>
    </source>
</evidence>
<protein>
    <recommendedName>
        <fullName evidence="10">glycogenin glucosyltransferase</fullName>
        <ecNumber evidence="10">2.4.1.186</ecNumber>
    </recommendedName>
</protein>
<evidence type="ECO:0000256" key="14">
    <source>
        <dbReference type="SAM" id="MobiDB-lite"/>
    </source>
</evidence>
<dbReference type="InterPro" id="IPR050587">
    <property type="entry name" value="GNT1/Glycosyltrans_8"/>
</dbReference>
<sequence>MTKIAYVTLLLNTDYLPGTLTVVQSLRQTGSTVPIILLVSKKNVSKEAYDLILESCFFERIIDVDSYLLESRNRFELNDLLKRLDLSLTLTKLNVWRLTDYERFVYLDSDIHVYQNIDSLFHILPELSSHDIIAASDSGWPDIFNSGLFALKPSNEVFNELLQFYNDNNSFDGADQGLLNEYFNLQSQKTHANWFRLPFTFNCTLNSNYEYLPAMVRFRDSIKVFHFIGSQKPWKNHNLCYDTQYAKIFNNYNDNLYQLWWKAFESIDIGDYTSIEILEISNNLQTKFSSLTLNTPSYKQREIEFQGDTKIHENEKHKGKCTEIYHDNEISNPFLSPTKPESEKTLHFPTFYYKKPSNTAQIKDESKLGEAYRMSEGKVEWPKPKSPILPKIIVQKASDKVQDPIKEKVERAFESHLDKYIHEHPIFPWEKETHIVTRTFENTVKYEPPAYSISVMSTEEDIKKIIGEVKDDRNLVGFSDGETFEKYLNQVEEISSSTASSASLSSSEISNSEKKRTV</sequence>
<evidence type="ECO:0000256" key="6">
    <source>
        <dbReference type="ARBA" id="ARBA00023056"/>
    </source>
</evidence>
<gene>
    <name evidence="15" type="ORF">CANINC_001925</name>
</gene>
<keyword evidence="8" id="KW-0464">Manganese</keyword>
<dbReference type="PANTHER" id="PTHR11183">
    <property type="entry name" value="GLYCOGENIN SUBFAMILY MEMBER"/>
    <property type="match status" value="1"/>
</dbReference>
<dbReference type="Proteomes" id="UP000307173">
    <property type="component" value="Unassembled WGS sequence"/>
</dbReference>
<organism evidence="15 16">
    <name type="scientific">Pichia inconspicua</name>
    <dbReference type="NCBI Taxonomy" id="52247"/>
    <lineage>
        <taxon>Eukaryota</taxon>
        <taxon>Fungi</taxon>
        <taxon>Dikarya</taxon>
        <taxon>Ascomycota</taxon>
        <taxon>Saccharomycotina</taxon>
        <taxon>Pichiomycetes</taxon>
        <taxon>Pichiales</taxon>
        <taxon>Pichiaceae</taxon>
        <taxon>Pichia</taxon>
    </lineage>
</organism>
<dbReference type="EMBL" id="SELW01000288">
    <property type="protein sequence ID" value="TID29530.1"/>
    <property type="molecule type" value="Genomic_DNA"/>
</dbReference>
<proteinExistence type="inferred from homology"/>
<keyword evidence="7" id="KW-0325">Glycoprotein</keyword>
<dbReference type="GO" id="GO:0005737">
    <property type="term" value="C:cytoplasm"/>
    <property type="evidence" value="ECO:0007669"/>
    <property type="project" value="UniProtKB-SubCell"/>
</dbReference>
<dbReference type="Pfam" id="PF01501">
    <property type="entry name" value="Glyco_transf_8"/>
    <property type="match status" value="1"/>
</dbReference>
<comment type="catalytic activity">
    <reaction evidence="12">
        <text>L-tyrosyl-[glycogenin] + UDP-alpha-D-glucose = alpha-D-glucosyl-L-tyrosyl-[glycogenin] + UDP + H(+)</text>
        <dbReference type="Rhea" id="RHEA:23360"/>
        <dbReference type="Rhea" id="RHEA-COMP:14604"/>
        <dbReference type="Rhea" id="RHEA-COMP:14605"/>
        <dbReference type="ChEBI" id="CHEBI:15378"/>
        <dbReference type="ChEBI" id="CHEBI:46858"/>
        <dbReference type="ChEBI" id="CHEBI:58223"/>
        <dbReference type="ChEBI" id="CHEBI:58885"/>
        <dbReference type="ChEBI" id="CHEBI:140573"/>
        <dbReference type="EC" id="2.4.1.186"/>
    </reaction>
</comment>
<keyword evidence="3" id="KW-0963">Cytoplasm</keyword>
<evidence type="ECO:0000256" key="8">
    <source>
        <dbReference type="ARBA" id="ARBA00023211"/>
    </source>
</evidence>
<evidence type="ECO:0000256" key="12">
    <source>
        <dbReference type="ARBA" id="ARBA00052293"/>
    </source>
</evidence>
<keyword evidence="16" id="KW-1185">Reference proteome</keyword>
<evidence type="ECO:0000256" key="7">
    <source>
        <dbReference type="ARBA" id="ARBA00023180"/>
    </source>
</evidence>
<dbReference type="EC" id="2.4.1.186" evidence="10"/>
<evidence type="ECO:0000313" key="16">
    <source>
        <dbReference type="Proteomes" id="UP000307173"/>
    </source>
</evidence>
<evidence type="ECO:0000256" key="5">
    <source>
        <dbReference type="ARBA" id="ARBA00022723"/>
    </source>
</evidence>
<dbReference type="InterPro" id="IPR002495">
    <property type="entry name" value="Glyco_trans_8"/>
</dbReference>
<comment type="subcellular location">
    <subcellularLocation>
        <location evidence="2">Cytoplasm</location>
    </subcellularLocation>
</comment>
<dbReference type="GO" id="GO:0046872">
    <property type="term" value="F:metal ion binding"/>
    <property type="evidence" value="ECO:0007669"/>
    <property type="project" value="UniProtKB-KW"/>
</dbReference>
<accession>A0A4V4NFV2</accession>
<comment type="cofactor">
    <cofactor evidence="1">
        <name>Mn(2+)</name>
        <dbReference type="ChEBI" id="CHEBI:29035"/>
    </cofactor>
</comment>
<dbReference type="OrthoDB" id="2014201at2759"/>
<comment type="similarity">
    <text evidence="9">Belongs to the glycosyltransferase 8 family. Glycogenin subfamily.</text>
</comment>
<evidence type="ECO:0000256" key="10">
    <source>
        <dbReference type="ARBA" id="ARBA00038934"/>
    </source>
</evidence>
<comment type="catalytic activity">
    <reaction evidence="11">
        <text>[1,4-alpha-D-glucosyl](n)-L-tyrosyl-[glycogenin] + UDP-alpha-D-glucose = [1,4-alpha-D-glucosyl](n+1)-L-tyrosyl-[glycogenin] + UDP + H(+)</text>
        <dbReference type="Rhea" id="RHEA:56560"/>
        <dbReference type="Rhea" id="RHEA-COMP:14606"/>
        <dbReference type="Rhea" id="RHEA-COMP:14607"/>
        <dbReference type="ChEBI" id="CHEBI:15378"/>
        <dbReference type="ChEBI" id="CHEBI:58223"/>
        <dbReference type="ChEBI" id="CHEBI:58885"/>
        <dbReference type="ChEBI" id="CHEBI:140574"/>
        <dbReference type="EC" id="2.4.1.186"/>
    </reaction>
</comment>